<evidence type="ECO:0000313" key="3">
    <source>
        <dbReference type="Proteomes" id="UP000271870"/>
    </source>
</evidence>
<sequence>AYNAEMRGLANYYRLAYCAKFSLRKLWFLWETSLLKTLAFKLRLS</sequence>
<gene>
    <name evidence="2" type="ORF">EFS38_20890</name>
</gene>
<accession>A0ABX9WN22</accession>
<protein>
    <recommendedName>
        <fullName evidence="1">Domain X domain-containing protein</fullName>
    </recommendedName>
</protein>
<reference evidence="2 3" key="1">
    <citation type="submission" date="2018-11" db="EMBL/GenBank/DDBJ databases">
        <title>Characterization of surface water Dickeya isolates.</title>
        <authorList>
            <person name="Van Gijsegem F."/>
            <person name="Pedron J."/>
        </authorList>
    </citation>
    <scope>NUCLEOTIDE SEQUENCE [LARGE SCALE GENOMIC DNA]</scope>
    <source>
        <strain evidence="2 3">FVG10-MFV-A16</strain>
    </source>
</reference>
<name>A0ABX9WN22_9GAMM</name>
<keyword evidence="3" id="KW-1185">Reference proteome</keyword>
<evidence type="ECO:0000259" key="1">
    <source>
        <dbReference type="Pfam" id="PF01348"/>
    </source>
</evidence>
<evidence type="ECO:0000313" key="2">
    <source>
        <dbReference type="EMBL" id="RNM15053.1"/>
    </source>
</evidence>
<dbReference type="Pfam" id="PF01348">
    <property type="entry name" value="Intron_maturas2"/>
    <property type="match status" value="1"/>
</dbReference>
<feature type="non-terminal residue" evidence="2">
    <location>
        <position position="45"/>
    </location>
</feature>
<dbReference type="InterPro" id="IPR024937">
    <property type="entry name" value="Domain_X"/>
</dbReference>
<proteinExistence type="predicted"/>
<comment type="caution">
    <text evidence="2">The sequence shown here is derived from an EMBL/GenBank/DDBJ whole genome shotgun (WGS) entry which is preliminary data.</text>
</comment>
<dbReference type="Proteomes" id="UP000271870">
    <property type="component" value="Unassembled WGS sequence"/>
</dbReference>
<organism evidence="2 3">
    <name type="scientific">Dickeya undicola</name>
    <dbReference type="NCBI Taxonomy" id="1577887"/>
    <lineage>
        <taxon>Bacteria</taxon>
        <taxon>Pseudomonadati</taxon>
        <taxon>Pseudomonadota</taxon>
        <taxon>Gammaproteobacteria</taxon>
        <taxon>Enterobacterales</taxon>
        <taxon>Pectobacteriaceae</taxon>
        <taxon>Dickeya</taxon>
    </lineage>
</organism>
<feature type="non-terminal residue" evidence="2">
    <location>
        <position position="1"/>
    </location>
</feature>
<feature type="domain" description="Domain X" evidence="1">
    <location>
        <begin position="2"/>
        <end position="44"/>
    </location>
</feature>
<dbReference type="EMBL" id="RJLS01000146">
    <property type="protein sequence ID" value="RNM15053.1"/>
    <property type="molecule type" value="Genomic_DNA"/>
</dbReference>